<dbReference type="EMBL" id="KQ460297">
    <property type="protein sequence ID" value="KPJ16260.1"/>
    <property type="molecule type" value="Genomic_DNA"/>
</dbReference>
<dbReference type="InParanoid" id="A0A194RG24"/>
<evidence type="ECO:0008006" key="4">
    <source>
        <dbReference type="Google" id="ProtNLM"/>
    </source>
</evidence>
<proteinExistence type="predicted"/>
<sequence length="83" mass="9060">MCHAVVLGVLFSLPSYLYAAVPFSGSFWVFFCGGVESVSPSEILRFAGRRSRNAHFELFAELLAASATAVCIDRDHKLFVGCL</sequence>
<accession>A0A194RG24</accession>
<evidence type="ECO:0000313" key="3">
    <source>
        <dbReference type="Proteomes" id="UP000053240"/>
    </source>
</evidence>
<feature type="chain" id="PRO_5008265147" description="Secreted protein" evidence="1">
    <location>
        <begin position="20"/>
        <end position="83"/>
    </location>
</feature>
<keyword evidence="1" id="KW-0732">Signal</keyword>
<organism evidence="2 3">
    <name type="scientific">Papilio machaon</name>
    <name type="common">Old World swallowtail butterfly</name>
    <dbReference type="NCBI Taxonomy" id="76193"/>
    <lineage>
        <taxon>Eukaryota</taxon>
        <taxon>Metazoa</taxon>
        <taxon>Ecdysozoa</taxon>
        <taxon>Arthropoda</taxon>
        <taxon>Hexapoda</taxon>
        <taxon>Insecta</taxon>
        <taxon>Pterygota</taxon>
        <taxon>Neoptera</taxon>
        <taxon>Endopterygota</taxon>
        <taxon>Lepidoptera</taxon>
        <taxon>Glossata</taxon>
        <taxon>Ditrysia</taxon>
        <taxon>Papilionoidea</taxon>
        <taxon>Papilionidae</taxon>
        <taxon>Papilioninae</taxon>
        <taxon>Papilio</taxon>
    </lineage>
</organism>
<evidence type="ECO:0000256" key="1">
    <source>
        <dbReference type="SAM" id="SignalP"/>
    </source>
</evidence>
<dbReference type="AlphaFoldDB" id="A0A194RG24"/>
<keyword evidence="3" id="KW-1185">Reference proteome</keyword>
<reference evidence="2 3" key="1">
    <citation type="journal article" date="2015" name="Nat. Commun.">
        <title>Outbred genome sequencing and CRISPR/Cas9 gene editing in butterflies.</title>
        <authorList>
            <person name="Li X."/>
            <person name="Fan D."/>
            <person name="Zhang W."/>
            <person name="Liu G."/>
            <person name="Zhang L."/>
            <person name="Zhao L."/>
            <person name="Fang X."/>
            <person name="Chen L."/>
            <person name="Dong Y."/>
            <person name="Chen Y."/>
            <person name="Ding Y."/>
            <person name="Zhao R."/>
            <person name="Feng M."/>
            <person name="Zhu Y."/>
            <person name="Feng Y."/>
            <person name="Jiang X."/>
            <person name="Zhu D."/>
            <person name="Xiang H."/>
            <person name="Feng X."/>
            <person name="Li S."/>
            <person name="Wang J."/>
            <person name="Zhang G."/>
            <person name="Kronforst M.R."/>
            <person name="Wang W."/>
        </authorList>
    </citation>
    <scope>NUCLEOTIDE SEQUENCE [LARGE SCALE GENOMIC DNA]</scope>
    <source>
        <strain evidence="2">Ya'a_city_454_Pm</strain>
        <tissue evidence="2">Whole body</tissue>
    </source>
</reference>
<dbReference type="Proteomes" id="UP000053240">
    <property type="component" value="Unassembled WGS sequence"/>
</dbReference>
<protein>
    <recommendedName>
        <fullName evidence="4">Secreted protein</fullName>
    </recommendedName>
</protein>
<evidence type="ECO:0000313" key="2">
    <source>
        <dbReference type="EMBL" id="KPJ16260.1"/>
    </source>
</evidence>
<gene>
    <name evidence="2" type="ORF">RR48_08265</name>
</gene>
<name>A0A194RG24_PAPMA</name>
<feature type="signal peptide" evidence="1">
    <location>
        <begin position="1"/>
        <end position="19"/>
    </location>
</feature>